<dbReference type="GO" id="GO:0005829">
    <property type="term" value="C:cytosol"/>
    <property type="evidence" value="ECO:0007669"/>
    <property type="project" value="TreeGrafter"/>
</dbReference>
<name>A0A4R1BLJ4_9ACTN</name>
<reference evidence="3 4" key="1">
    <citation type="submission" date="2019-03" db="EMBL/GenBank/DDBJ databases">
        <title>Whole genome sequence of a novel Rubrobacter taiwanensis strain, isolated from Yellowstone National Park.</title>
        <authorList>
            <person name="Freed S."/>
            <person name="Ramaley R.F."/>
            <person name="Kyndt J.A."/>
        </authorList>
    </citation>
    <scope>NUCLEOTIDE SEQUENCE [LARGE SCALE GENOMIC DNA]</scope>
    <source>
        <strain evidence="3 4">Yellowstone</strain>
    </source>
</reference>
<dbReference type="InterPro" id="IPR011576">
    <property type="entry name" value="Pyridox_Oxase_N"/>
</dbReference>
<dbReference type="GO" id="GO:0016627">
    <property type="term" value="F:oxidoreductase activity, acting on the CH-CH group of donors"/>
    <property type="evidence" value="ECO:0007669"/>
    <property type="project" value="TreeGrafter"/>
</dbReference>
<dbReference type="SUPFAM" id="SSF50475">
    <property type="entry name" value="FMN-binding split barrel"/>
    <property type="match status" value="1"/>
</dbReference>
<proteinExistence type="predicted"/>
<feature type="domain" description="Pyridoxamine 5'-phosphate oxidase N-terminal" evidence="2">
    <location>
        <begin position="7"/>
        <end position="101"/>
    </location>
</feature>
<sequence>MGSERLRQFAGERYLNLESYRRSGVAVRTPMWFVEEDGKLYVRTPRTAGKVRRIRNNPEVGVAPCDWGGGVRGDWVRAEARLVEDEKEAYEINERVRQKYGLLKRVMDLMNLLRGNRGNMVTIELRLRSESEPGQGILH</sequence>
<evidence type="ECO:0000256" key="1">
    <source>
        <dbReference type="ARBA" id="ARBA00023002"/>
    </source>
</evidence>
<dbReference type="RefSeq" id="WP_132689929.1">
    <property type="nucleotide sequence ID" value="NZ_SKBU01000012.1"/>
</dbReference>
<evidence type="ECO:0000313" key="3">
    <source>
        <dbReference type="EMBL" id="TCJ18311.1"/>
    </source>
</evidence>
<dbReference type="EC" id="1.-.-.-" evidence="3"/>
<dbReference type="GO" id="GO:0070967">
    <property type="term" value="F:coenzyme F420 binding"/>
    <property type="evidence" value="ECO:0007669"/>
    <property type="project" value="TreeGrafter"/>
</dbReference>
<dbReference type="PANTHER" id="PTHR35176">
    <property type="entry name" value="HEME OXYGENASE HI_0854-RELATED"/>
    <property type="match status" value="1"/>
</dbReference>
<dbReference type="NCBIfam" id="TIGR03666">
    <property type="entry name" value="Rv2061_F420"/>
    <property type="match status" value="1"/>
</dbReference>
<evidence type="ECO:0000259" key="2">
    <source>
        <dbReference type="Pfam" id="PF01243"/>
    </source>
</evidence>
<dbReference type="Pfam" id="PF01243">
    <property type="entry name" value="PNPOx_N"/>
    <property type="match status" value="1"/>
</dbReference>
<dbReference type="InterPro" id="IPR012349">
    <property type="entry name" value="Split_barrel_FMN-bd"/>
</dbReference>
<evidence type="ECO:0000313" key="4">
    <source>
        <dbReference type="Proteomes" id="UP000295244"/>
    </source>
</evidence>
<dbReference type="InterPro" id="IPR019965">
    <property type="entry name" value="PPOX_F420-dep_Rv2061_put"/>
</dbReference>
<dbReference type="PANTHER" id="PTHR35176:SF11">
    <property type="entry name" value="PYRIDOXAMINE 5'-PHOSPHATE OXIDASE FAMILY PROTEIN"/>
    <property type="match status" value="1"/>
</dbReference>
<keyword evidence="1 3" id="KW-0560">Oxidoreductase</keyword>
<accession>A0A4R1BLJ4</accession>
<keyword evidence="4" id="KW-1185">Reference proteome</keyword>
<dbReference type="Gene3D" id="2.30.110.10">
    <property type="entry name" value="Electron Transport, Fmn-binding Protein, Chain A"/>
    <property type="match status" value="1"/>
</dbReference>
<dbReference type="Proteomes" id="UP000295244">
    <property type="component" value="Unassembled WGS sequence"/>
</dbReference>
<dbReference type="InterPro" id="IPR052019">
    <property type="entry name" value="F420H2_bilvrd_red/Heme_oxyg"/>
</dbReference>
<dbReference type="AlphaFoldDB" id="A0A4R1BLJ4"/>
<comment type="caution">
    <text evidence="3">The sequence shown here is derived from an EMBL/GenBank/DDBJ whole genome shotgun (WGS) entry which is preliminary data.</text>
</comment>
<organism evidence="3 4">
    <name type="scientific">Rubrobacter taiwanensis</name>
    <dbReference type="NCBI Taxonomy" id="185139"/>
    <lineage>
        <taxon>Bacteria</taxon>
        <taxon>Bacillati</taxon>
        <taxon>Actinomycetota</taxon>
        <taxon>Rubrobacteria</taxon>
        <taxon>Rubrobacterales</taxon>
        <taxon>Rubrobacteraceae</taxon>
        <taxon>Rubrobacter</taxon>
    </lineage>
</organism>
<dbReference type="OrthoDB" id="5738083at2"/>
<protein>
    <submittedName>
        <fullName evidence="3">PPOX class F420-dependent oxidoreductase</fullName>
        <ecNumber evidence="3">1.-.-.-</ecNumber>
    </submittedName>
</protein>
<gene>
    <name evidence="3" type="ORF">E0L93_06110</name>
</gene>
<dbReference type="EMBL" id="SKBU01000012">
    <property type="protein sequence ID" value="TCJ18311.1"/>
    <property type="molecule type" value="Genomic_DNA"/>
</dbReference>